<dbReference type="AlphaFoldDB" id="A0A7T2GIV7"/>
<accession>A0A7T2GIV7</accession>
<proteinExistence type="predicted"/>
<evidence type="ECO:0000313" key="2">
    <source>
        <dbReference type="Proteomes" id="UP000594873"/>
    </source>
</evidence>
<dbReference type="RefSeq" id="WP_200971295.1">
    <property type="nucleotide sequence ID" value="NZ_CP065592.1"/>
</dbReference>
<organism evidence="1 2">
    <name type="scientific">Allosphingosinicella flava</name>
    <dbReference type="NCBI Taxonomy" id="2771430"/>
    <lineage>
        <taxon>Bacteria</taxon>
        <taxon>Pseudomonadati</taxon>
        <taxon>Pseudomonadota</taxon>
        <taxon>Alphaproteobacteria</taxon>
        <taxon>Sphingomonadales</taxon>
        <taxon>Sphingomonadaceae</taxon>
        <taxon>Allosphingosinicella</taxon>
    </lineage>
</organism>
<name>A0A7T2GIV7_9SPHN</name>
<keyword evidence="2" id="KW-1185">Reference proteome</keyword>
<reference evidence="1 2" key="1">
    <citation type="submission" date="2020-11" db="EMBL/GenBank/DDBJ databases">
        <title>Genome seq and assembly of Sphingosinicella sp.</title>
        <authorList>
            <person name="Chhetri G."/>
        </authorList>
    </citation>
    <scope>NUCLEOTIDE SEQUENCE [LARGE SCALE GENOMIC DNA]</scope>
    <source>
        <strain evidence="1 2">UDD2</strain>
    </source>
</reference>
<dbReference type="Proteomes" id="UP000594873">
    <property type="component" value="Chromosome"/>
</dbReference>
<dbReference type="KEGG" id="sflv:IC614_10195"/>
<sequence>MSNERPSVIAIECDDHSAQYVGHTAEGQQFFLTTPFEPGEREFLALYIFDADGALADALIDDLGPRESMDLAHRDSLRDQRLASLGEITYGRIEISPFSIDRFGITFGLVPREPEDEEDIWAVEAQPGNYMAFFEPWNSGDYDT</sequence>
<protein>
    <submittedName>
        <fullName evidence="1">Uncharacterized protein</fullName>
    </submittedName>
</protein>
<gene>
    <name evidence="1" type="ORF">IC614_10195</name>
</gene>
<evidence type="ECO:0000313" key="1">
    <source>
        <dbReference type="EMBL" id="QPQ54688.1"/>
    </source>
</evidence>
<dbReference type="EMBL" id="CP065592">
    <property type="protein sequence ID" value="QPQ54688.1"/>
    <property type="molecule type" value="Genomic_DNA"/>
</dbReference>